<dbReference type="InterPro" id="IPR005110">
    <property type="entry name" value="MoeA_linker/N"/>
</dbReference>
<dbReference type="OrthoDB" id="8435302at2"/>
<dbReference type="HOGENOM" id="CLU_010186_7_2_5"/>
<dbReference type="SUPFAM" id="SSF63882">
    <property type="entry name" value="MoeA N-terminal region -like"/>
    <property type="match status" value="1"/>
</dbReference>
<evidence type="ECO:0000256" key="1">
    <source>
        <dbReference type="ARBA" id="ARBA00002901"/>
    </source>
</evidence>
<dbReference type="Proteomes" id="UP000000321">
    <property type="component" value="Unassembled WGS sequence"/>
</dbReference>
<dbReference type="GO" id="GO:0005829">
    <property type="term" value="C:cytosol"/>
    <property type="evidence" value="ECO:0007669"/>
    <property type="project" value="TreeGrafter"/>
</dbReference>
<proteinExistence type="inferred from homology"/>
<accession>Q1YLD7</accession>
<reference evidence="6 7" key="1">
    <citation type="journal article" date="2008" name="Appl. Environ. Microbiol.">
        <title>Genomic insights into Mn(II) oxidation by the marine alphaproteobacterium Aurantimonas sp. strain SI85-9A1.</title>
        <authorList>
            <person name="Dick G.J."/>
            <person name="Podell S."/>
            <person name="Johnson H.A."/>
            <person name="Rivera-Espinoza Y."/>
            <person name="Bernier-Latmani R."/>
            <person name="McCarthy J.K."/>
            <person name="Torpey J.W."/>
            <person name="Clement B.G."/>
            <person name="Gaasterland T."/>
            <person name="Tebo B.M."/>
        </authorList>
    </citation>
    <scope>NUCLEOTIDE SEQUENCE [LARGE SCALE GENOMIC DNA]</scope>
    <source>
        <strain evidence="6 7">SI85-9A1</strain>
    </source>
</reference>
<comment type="catalytic activity">
    <reaction evidence="3">
        <text>adenylyl-molybdopterin + molybdate = Mo-molybdopterin + AMP + H(+)</text>
        <dbReference type="Rhea" id="RHEA:35047"/>
        <dbReference type="ChEBI" id="CHEBI:15378"/>
        <dbReference type="ChEBI" id="CHEBI:36264"/>
        <dbReference type="ChEBI" id="CHEBI:62727"/>
        <dbReference type="ChEBI" id="CHEBI:71302"/>
        <dbReference type="ChEBI" id="CHEBI:456215"/>
        <dbReference type="EC" id="2.10.1.1"/>
    </reaction>
</comment>
<keyword evidence="4" id="KW-0500">Molybdenum</keyword>
<dbReference type="InterPro" id="IPR036688">
    <property type="entry name" value="MoeA_C_domain_IV_sf"/>
</dbReference>
<dbReference type="SUPFAM" id="SSF53218">
    <property type="entry name" value="Molybdenum cofactor biosynthesis proteins"/>
    <property type="match status" value="1"/>
</dbReference>
<evidence type="ECO:0000313" key="7">
    <source>
        <dbReference type="Proteomes" id="UP000000321"/>
    </source>
</evidence>
<dbReference type="Gene3D" id="2.40.340.10">
    <property type="entry name" value="MoeA, C-terminal, domain IV"/>
    <property type="match status" value="1"/>
</dbReference>
<organism evidence="6 7">
    <name type="scientific">Aurantimonas manganoxydans (strain ATCC BAA-1229 / DSM 21871 / SI85-9A1)</name>
    <dbReference type="NCBI Taxonomy" id="287752"/>
    <lineage>
        <taxon>Bacteria</taxon>
        <taxon>Pseudomonadati</taxon>
        <taxon>Pseudomonadota</taxon>
        <taxon>Alphaproteobacteria</taxon>
        <taxon>Hyphomicrobiales</taxon>
        <taxon>Aurantimonadaceae</taxon>
        <taxon>Aurantimonas</taxon>
    </lineage>
</organism>
<protein>
    <recommendedName>
        <fullName evidence="4">Molybdopterin molybdenumtransferase</fullName>
        <ecNumber evidence="4">2.10.1.1</ecNumber>
    </recommendedName>
</protein>
<dbReference type="InterPro" id="IPR036135">
    <property type="entry name" value="MoeA_linker/N_sf"/>
</dbReference>
<evidence type="ECO:0000313" key="6">
    <source>
        <dbReference type="EMBL" id="EAS51794.1"/>
    </source>
</evidence>
<dbReference type="Gene3D" id="2.170.190.11">
    <property type="entry name" value="Molybdopterin biosynthesis moea protein, domain 3"/>
    <property type="match status" value="1"/>
</dbReference>
<keyword evidence="4" id="KW-0479">Metal-binding</keyword>
<name>Q1YLD7_AURMS</name>
<dbReference type="UniPathway" id="UPA00344"/>
<evidence type="ECO:0000256" key="2">
    <source>
        <dbReference type="ARBA" id="ARBA00010763"/>
    </source>
</evidence>
<comment type="cofactor">
    <cofactor evidence="4">
        <name>Mg(2+)</name>
        <dbReference type="ChEBI" id="CHEBI:18420"/>
    </cofactor>
</comment>
<dbReference type="InterPro" id="IPR001453">
    <property type="entry name" value="MoaB/Mog_dom"/>
</dbReference>
<dbReference type="EC" id="2.10.1.1" evidence="4"/>
<dbReference type="PANTHER" id="PTHR10192:SF5">
    <property type="entry name" value="GEPHYRIN"/>
    <property type="match status" value="1"/>
</dbReference>
<dbReference type="PANTHER" id="PTHR10192">
    <property type="entry name" value="MOLYBDOPTERIN BIOSYNTHESIS PROTEIN"/>
    <property type="match status" value="1"/>
</dbReference>
<dbReference type="AlphaFoldDB" id="Q1YLD7"/>
<dbReference type="InterPro" id="IPR036425">
    <property type="entry name" value="MoaB/Mog-like_dom_sf"/>
</dbReference>
<comment type="function">
    <text evidence="1 4">Catalyzes the insertion of molybdate into adenylated molybdopterin with the concomitant release of AMP.</text>
</comment>
<feature type="domain" description="MoaB/Mog" evidence="5">
    <location>
        <begin position="160"/>
        <end position="291"/>
    </location>
</feature>
<comment type="caution">
    <text evidence="6">The sequence shown here is derived from an EMBL/GenBank/DDBJ whole genome shotgun (WGS) entry which is preliminary data.</text>
</comment>
<dbReference type="GO" id="GO:0006777">
    <property type="term" value="P:Mo-molybdopterin cofactor biosynthetic process"/>
    <property type="evidence" value="ECO:0007669"/>
    <property type="project" value="UniProtKB-UniRule"/>
</dbReference>
<dbReference type="SMART" id="SM00852">
    <property type="entry name" value="MoCF_biosynth"/>
    <property type="match status" value="1"/>
</dbReference>
<evidence type="ECO:0000256" key="4">
    <source>
        <dbReference type="RuleBase" id="RU365090"/>
    </source>
</evidence>
<dbReference type="BioCyc" id="AURANTIMONAS:SI859A1_02610-MONOMER"/>
<dbReference type="InterPro" id="IPR038987">
    <property type="entry name" value="MoeA-like"/>
</dbReference>
<comment type="pathway">
    <text evidence="4">Cofactor biosynthesis; molybdopterin biosynthesis.</text>
</comment>
<keyword evidence="4" id="KW-0460">Magnesium</keyword>
<comment type="similarity">
    <text evidence="2 4">Belongs to the MoeA family.</text>
</comment>
<keyword evidence="4" id="KW-0501">Molybdenum cofactor biosynthesis</keyword>
<evidence type="ECO:0000256" key="3">
    <source>
        <dbReference type="ARBA" id="ARBA00047317"/>
    </source>
</evidence>
<keyword evidence="7" id="KW-1185">Reference proteome</keyword>
<dbReference type="Pfam" id="PF03453">
    <property type="entry name" value="MoeA_N"/>
    <property type="match status" value="1"/>
</dbReference>
<evidence type="ECO:0000259" key="5">
    <source>
        <dbReference type="SMART" id="SM00852"/>
    </source>
</evidence>
<dbReference type="Pfam" id="PF00994">
    <property type="entry name" value="MoCF_biosynth"/>
    <property type="match status" value="1"/>
</dbReference>
<dbReference type="EMBL" id="AAPJ01000001">
    <property type="protein sequence ID" value="EAS51794.1"/>
    <property type="molecule type" value="Genomic_DNA"/>
</dbReference>
<dbReference type="RefSeq" id="WP_009210432.1">
    <property type="nucleotide sequence ID" value="NZ_BBWP01000002.1"/>
</dbReference>
<keyword evidence="4" id="KW-0808">Transferase</keyword>
<dbReference type="GO" id="GO:0046872">
    <property type="term" value="F:metal ion binding"/>
    <property type="evidence" value="ECO:0007669"/>
    <property type="project" value="UniProtKB-UniRule"/>
</dbReference>
<gene>
    <name evidence="6" type="ORF">SI859A1_02610</name>
</gene>
<dbReference type="Gene3D" id="3.90.105.10">
    <property type="entry name" value="Molybdopterin biosynthesis moea protein, domain 2"/>
    <property type="match status" value="1"/>
</dbReference>
<dbReference type="Gene3D" id="3.40.980.10">
    <property type="entry name" value="MoaB/Mog-like domain"/>
    <property type="match status" value="1"/>
</dbReference>
<dbReference type="GO" id="GO:0061599">
    <property type="term" value="F:molybdopterin molybdotransferase activity"/>
    <property type="evidence" value="ECO:0007669"/>
    <property type="project" value="UniProtKB-UniRule"/>
</dbReference>
<sequence>MTVRGPGGSLADVETVTAWLLDGMEAVAPIDMALAGASGLIAANAVPAPRAVPDRDEAALDGWALASADLVGASSYAPAMLAVPPSRIAVGAPMPEGCDCVVDAEWVEVDGPFAQATCEAIPGEGVRRAGDDIATGAGLLRPGRRISAFDIACAQALGLATLPVRRPRLRLVNLSSDGVGLTADLIAARAVAAGAETIRVTTERDAASIAVAMTGAVDLVVVIGGTGAGHDDATPTALGRAGALHAHGLALRPGRTAAIGRIDRVPVIALPGQPDQAMAVWLALGETLLARLAGTRPRPMVARALTHKISSAIGMVELALLKRSDDDWTPLACGALPLAEMAAADAWCLMPASSEGHAAGSMLFGSLLNEAP</sequence>